<dbReference type="AlphaFoldDB" id="A0AAW6UQH5"/>
<name>A0AAW6UQH5_9GAMM</name>
<gene>
    <name evidence="2" type="ORF">QOR41_08640</name>
</gene>
<sequence>MGEVRIVTFVLAKVTKTISIRKTRHIPIFDLLIAETFLFYAVLTRTVADGFLRVANIYFVLKI</sequence>
<dbReference type="RefSeq" id="WP_284067023.1">
    <property type="nucleotide sequence ID" value="NZ_JASKNE010000001.1"/>
</dbReference>
<evidence type="ECO:0000313" key="2">
    <source>
        <dbReference type="EMBL" id="MDK1683913.1"/>
    </source>
</evidence>
<evidence type="ECO:0000256" key="1">
    <source>
        <dbReference type="SAM" id="Phobius"/>
    </source>
</evidence>
<proteinExistence type="predicted"/>
<protein>
    <submittedName>
        <fullName evidence="2">Uncharacterized protein</fullName>
    </submittedName>
</protein>
<evidence type="ECO:0000313" key="3">
    <source>
        <dbReference type="Proteomes" id="UP001241935"/>
    </source>
</evidence>
<keyword evidence="1" id="KW-1133">Transmembrane helix</keyword>
<keyword evidence="1" id="KW-0812">Transmembrane</keyword>
<reference evidence="2" key="1">
    <citation type="submission" date="2023-04" db="EMBL/GenBank/DDBJ databases">
        <title>The environmental microbiomes in feedlot watering bowls are a reservoir of florfenicol resistance for bovine respiratory disease pathogens.</title>
        <authorList>
            <person name="Kos D.W."/>
            <person name="Ruzzini A.C."/>
            <person name="Schreiner B."/>
            <person name="Jelinski M.D."/>
        </authorList>
    </citation>
    <scope>NUCLEOTIDE SEQUENCE</scope>
    <source>
        <strain evidence="2">WB3</strain>
    </source>
</reference>
<dbReference type="Proteomes" id="UP001241935">
    <property type="component" value="Unassembled WGS sequence"/>
</dbReference>
<comment type="caution">
    <text evidence="2">The sequence shown here is derived from an EMBL/GenBank/DDBJ whole genome shotgun (WGS) entry which is preliminary data.</text>
</comment>
<feature type="transmembrane region" description="Helical" evidence="1">
    <location>
        <begin position="26"/>
        <end position="43"/>
    </location>
</feature>
<keyword evidence="1" id="KW-0472">Membrane</keyword>
<accession>A0AAW6UQH5</accession>
<organism evidence="2 3">
    <name type="scientific">Acinetobacter terrestris</name>
    <dbReference type="NCBI Taxonomy" id="2529843"/>
    <lineage>
        <taxon>Bacteria</taxon>
        <taxon>Pseudomonadati</taxon>
        <taxon>Pseudomonadota</taxon>
        <taxon>Gammaproteobacteria</taxon>
        <taxon>Moraxellales</taxon>
        <taxon>Moraxellaceae</taxon>
        <taxon>Acinetobacter</taxon>
        <taxon>Acinetobacter Taxon 24</taxon>
    </lineage>
</organism>
<dbReference type="EMBL" id="JASKNE010000001">
    <property type="protein sequence ID" value="MDK1683913.1"/>
    <property type="molecule type" value="Genomic_DNA"/>
</dbReference>